<accession>A0A1I2DV95</accession>
<keyword evidence="1" id="KW-0812">Transmembrane</keyword>
<protein>
    <submittedName>
        <fullName evidence="2">Uncharacterized protein</fullName>
    </submittedName>
</protein>
<dbReference type="RefSeq" id="WP_093832950.1">
    <property type="nucleotide sequence ID" value="NZ_FOLQ01000020.1"/>
</dbReference>
<name>A0A1I2DV95_9BACT</name>
<evidence type="ECO:0000313" key="3">
    <source>
        <dbReference type="Proteomes" id="UP000198598"/>
    </source>
</evidence>
<reference evidence="2 3" key="1">
    <citation type="submission" date="2016-10" db="EMBL/GenBank/DDBJ databases">
        <authorList>
            <person name="de Groot N.N."/>
        </authorList>
    </citation>
    <scope>NUCLEOTIDE SEQUENCE [LARGE SCALE GENOMIC DNA]</scope>
    <source>
        <strain evidence="2 3">DSM 26130</strain>
    </source>
</reference>
<proteinExistence type="predicted"/>
<keyword evidence="3" id="KW-1185">Reference proteome</keyword>
<feature type="transmembrane region" description="Helical" evidence="1">
    <location>
        <begin position="73"/>
        <end position="93"/>
    </location>
</feature>
<dbReference type="AlphaFoldDB" id="A0A1I2DV95"/>
<keyword evidence="1" id="KW-0472">Membrane</keyword>
<dbReference type="EMBL" id="FOLQ01000020">
    <property type="protein sequence ID" value="SFE83860.1"/>
    <property type="molecule type" value="Genomic_DNA"/>
</dbReference>
<keyword evidence="1" id="KW-1133">Transmembrane helix</keyword>
<feature type="transmembrane region" description="Helical" evidence="1">
    <location>
        <begin position="21"/>
        <end position="41"/>
    </location>
</feature>
<evidence type="ECO:0000256" key="1">
    <source>
        <dbReference type="SAM" id="Phobius"/>
    </source>
</evidence>
<gene>
    <name evidence="2" type="ORF">SAMN05216167_12063</name>
</gene>
<organism evidence="2 3">
    <name type="scientific">Spirosoma endophyticum</name>
    <dbReference type="NCBI Taxonomy" id="662367"/>
    <lineage>
        <taxon>Bacteria</taxon>
        <taxon>Pseudomonadati</taxon>
        <taxon>Bacteroidota</taxon>
        <taxon>Cytophagia</taxon>
        <taxon>Cytophagales</taxon>
        <taxon>Cytophagaceae</taxon>
        <taxon>Spirosoma</taxon>
    </lineage>
</organism>
<sequence length="108" mass="12231">MNLPIWLKNNATLIRNLGFTFNRSLLVVLTLGISSSIAFFLTDCQWLGYQYGPAQRAWWLGIDDGSVRPFIPVYQLFVFTSHLFILQGLNLLAQYRPLQVGLKGGINV</sequence>
<evidence type="ECO:0000313" key="2">
    <source>
        <dbReference type="EMBL" id="SFE83860.1"/>
    </source>
</evidence>
<dbReference type="Proteomes" id="UP000198598">
    <property type="component" value="Unassembled WGS sequence"/>
</dbReference>